<dbReference type="AlphaFoldDB" id="A0A2P2P8L0"/>
<proteinExistence type="predicted"/>
<evidence type="ECO:0000313" key="1">
    <source>
        <dbReference type="EMBL" id="MBX51075.1"/>
    </source>
</evidence>
<organism evidence="1">
    <name type="scientific">Rhizophora mucronata</name>
    <name type="common">Asiatic mangrove</name>
    <dbReference type="NCBI Taxonomy" id="61149"/>
    <lineage>
        <taxon>Eukaryota</taxon>
        <taxon>Viridiplantae</taxon>
        <taxon>Streptophyta</taxon>
        <taxon>Embryophyta</taxon>
        <taxon>Tracheophyta</taxon>
        <taxon>Spermatophyta</taxon>
        <taxon>Magnoliopsida</taxon>
        <taxon>eudicotyledons</taxon>
        <taxon>Gunneridae</taxon>
        <taxon>Pentapetalae</taxon>
        <taxon>rosids</taxon>
        <taxon>fabids</taxon>
        <taxon>Malpighiales</taxon>
        <taxon>Rhizophoraceae</taxon>
        <taxon>Rhizophora</taxon>
    </lineage>
</organism>
<name>A0A2P2P8L0_RHIMU</name>
<reference evidence="1" key="1">
    <citation type="submission" date="2018-02" db="EMBL/GenBank/DDBJ databases">
        <title>Rhizophora mucronata_Transcriptome.</title>
        <authorList>
            <person name="Meera S.P."/>
            <person name="Sreeshan A."/>
            <person name="Augustine A."/>
        </authorList>
    </citation>
    <scope>NUCLEOTIDE SEQUENCE</scope>
    <source>
        <tissue evidence="1">Leaf</tissue>
    </source>
</reference>
<protein>
    <submittedName>
        <fullName evidence="1">Uncharacterized protein</fullName>
    </submittedName>
</protein>
<accession>A0A2P2P8L0</accession>
<sequence>MYPNFTPSNLFLSISMLSEPWPTAVRDFVV</sequence>
<dbReference type="EMBL" id="GGEC01070591">
    <property type="protein sequence ID" value="MBX51075.1"/>
    <property type="molecule type" value="Transcribed_RNA"/>
</dbReference>